<dbReference type="SUPFAM" id="SSF53474">
    <property type="entry name" value="alpha/beta-Hydrolases"/>
    <property type="match status" value="1"/>
</dbReference>
<accession>E5A1C4</accession>
<dbReference type="OrthoDB" id="3466836at2759"/>
<dbReference type="InterPro" id="IPR029058">
    <property type="entry name" value="AB_hydrolase_fold"/>
</dbReference>
<feature type="domain" description="AB hydrolase-1" evidence="2">
    <location>
        <begin position="277"/>
        <end position="553"/>
    </location>
</feature>
<dbReference type="HOGENOM" id="CLU_475720_0_0_1"/>
<feature type="compositionally biased region" description="Basic and acidic residues" evidence="1">
    <location>
        <begin position="320"/>
        <end position="336"/>
    </location>
</feature>
<evidence type="ECO:0000313" key="4">
    <source>
        <dbReference type="Proteomes" id="UP000002668"/>
    </source>
</evidence>
<dbReference type="InParanoid" id="E5A1C4"/>
<reference evidence="4" key="1">
    <citation type="journal article" date="2011" name="Nat. Commun.">
        <title>Effector diversification within compartments of the Leptosphaeria maculans genome affected by Repeat-Induced Point mutations.</title>
        <authorList>
            <person name="Rouxel T."/>
            <person name="Grandaubert J."/>
            <person name="Hane J.K."/>
            <person name="Hoede C."/>
            <person name="van de Wouw A.P."/>
            <person name="Couloux A."/>
            <person name="Dominguez V."/>
            <person name="Anthouard V."/>
            <person name="Bally P."/>
            <person name="Bourras S."/>
            <person name="Cozijnsen A.J."/>
            <person name="Ciuffetti L.M."/>
            <person name="Degrave A."/>
            <person name="Dilmaghani A."/>
            <person name="Duret L."/>
            <person name="Fudal I."/>
            <person name="Goodwin S.B."/>
            <person name="Gout L."/>
            <person name="Glaser N."/>
            <person name="Linglin J."/>
            <person name="Kema G.H.J."/>
            <person name="Lapalu N."/>
            <person name="Lawrence C.B."/>
            <person name="May K."/>
            <person name="Meyer M."/>
            <person name="Ollivier B."/>
            <person name="Poulain J."/>
            <person name="Schoch C.L."/>
            <person name="Simon A."/>
            <person name="Spatafora J.W."/>
            <person name="Stachowiak A."/>
            <person name="Turgeon B.G."/>
            <person name="Tyler B.M."/>
            <person name="Vincent D."/>
            <person name="Weissenbach J."/>
            <person name="Amselem J."/>
            <person name="Quesneville H."/>
            <person name="Oliver R.P."/>
            <person name="Wincker P."/>
            <person name="Balesdent M.-H."/>
            <person name="Howlett B.J."/>
        </authorList>
    </citation>
    <scope>NUCLEOTIDE SEQUENCE [LARGE SCALE GENOMIC DNA]</scope>
    <source>
        <strain evidence="4">JN3 / isolate v23.1.3 / race Av1-4-5-6-7-8</strain>
    </source>
</reference>
<sequence length="573" mass="63761">MIIMILIIHGPPSLSPGPLALTRSHMLAAKNGRPRWCHGCQALQVLHTSMAAPRHSGEQKSGPCPNAELPSAALTSVRKRKRGRTADWGDKISLQRVPRLTISSPRLFFIFARLRCIASIDYTVYIPALPRTGDPNFCRSSAIVRANFLISHCKINLVLHLNHICTFSSPSAAADKRKEIILIVIMVAATNAANSPPTNLVQMDPICAAKMRSSNPHKFPIPCPRTNASEEDLPPFPEAEVSHLTLDNKPGAKIHYTYYPASTSQPSHPNPFSQTLIVFLNGMPTRESWDPTIRSFLEKRIVGRLPYPAIVSYDRYGQGKSDRDPDDKEPPPSHGHDVVSAVKALKQFTVQIWRDHLDHAKPTHYPCLIFVCNSIGCAIARIFTQMYPGTVSGLLFLDSIMANSDSLSLWPDPDAPDFNKHTLPDGVSEAEVRETRRRYASMFGPEVPSMEGLSRRNLAQLLPASDAPRLEGYLGKGPYLTVVGHDWDTFAEQSYQSSLRIPKILTMTYANTAWRRYNEGLVDITDEGRAIGPITAVHCGHFIQEDDPRFVSDEMVSLLDRVVNRVEQVSERD</sequence>
<dbReference type="Gene3D" id="3.40.50.1820">
    <property type="entry name" value="alpha/beta hydrolase"/>
    <property type="match status" value="1"/>
</dbReference>
<proteinExistence type="predicted"/>
<name>E5A1C4_LEPMJ</name>
<evidence type="ECO:0000259" key="2">
    <source>
        <dbReference type="Pfam" id="PF12697"/>
    </source>
</evidence>
<dbReference type="InterPro" id="IPR000073">
    <property type="entry name" value="AB_hydrolase_1"/>
</dbReference>
<evidence type="ECO:0000256" key="1">
    <source>
        <dbReference type="SAM" id="MobiDB-lite"/>
    </source>
</evidence>
<organism evidence="4">
    <name type="scientific">Leptosphaeria maculans (strain JN3 / isolate v23.1.3 / race Av1-4-5-6-7-8)</name>
    <name type="common">Blackleg fungus</name>
    <name type="synonym">Phoma lingam</name>
    <dbReference type="NCBI Taxonomy" id="985895"/>
    <lineage>
        <taxon>Eukaryota</taxon>
        <taxon>Fungi</taxon>
        <taxon>Dikarya</taxon>
        <taxon>Ascomycota</taxon>
        <taxon>Pezizomycotina</taxon>
        <taxon>Dothideomycetes</taxon>
        <taxon>Pleosporomycetidae</taxon>
        <taxon>Pleosporales</taxon>
        <taxon>Pleosporineae</taxon>
        <taxon>Leptosphaeriaceae</taxon>
        <taxon>Plenodomus</taxon>
        <taxon>Plenodomus lingam/Leptosphaeria maculans species complex</taxon>
    </lineage>
</organism>
<dbReference type="eggNOG" id="ENOG502RYF5">
    <property type="taxonomic scope" value="Eukaryota"/>
</dbReference>
<feature type="region of interest" description="Disordered" evidence="1">
    <location>
        <begin position="315"/>
        <end position="336"/>
    </location>
</feature>
<dbReference type="GeneID" id="13281151"/>
<evidence type="ECO:0000313" key="3">
    <source>
        <dbReference type="EMBL" id="CBX97388.1"/>
    </source>
</evidence>
<dbReference type="VEuPathDB" id="FungiDB:LEMA_P105190.1"/>
<dbReference type="AlphaFoldDB" id="E5A1C4"/>
<protein>
    <submittedName>
        <fullName evidence="3">Predicted protein</fullName>
    </submittedName>
</protein>
<keyword evidence="4" id="KW-1185">Reference proteome</keyword>
<dbReference type="Proteomes" id="UP000002668">
    <property type="component" value="Genome"/>
</dbReference>
<gene>
    <name evidence="3" type="ORF">LEMA_P105190.1</name>
</gene>
<dbReference type="EMBL" id="FP929131">
    <property type="protein sequence ID" value="CBX97388.1"/>
    <property type="molecule type" value="Genomic_DNA"/>
</dbReference>
<dbReference type="Pfam" id="PF12697">
    <property type="entry name" value="Abhydrolase_6"/>
    <property type="match status" value="1"/>
</dbReference>